<keyword evidence="2" id="KW-1185">Reference proteome</keyword>
<proteinExistence type="predicted"/>
<accession>A0ACC0K998</accession>
<organism evidence="1 2">
    <name type="scientific">Choristoneura fumiferana</name>
    <name type="common">Spruce budworm moth</name>
    <name type="synonym">Archips fumiferana</name>
    <dbReference type="NCBI Taxonomy" id="7141"/>
    <lineage>
        <taxon>Eukaryota</taxon>
        <taxon>Metazoa</taxon>
        <taxon>Ecdysozoa</taxon>
        <taxon>Arthropoda</taxon>
        <taxon>Hexapoda</taxon>
        <taxon>Insecta</taxon>
        <taxon>Pterygota</taxon>
        <taxon>Neoptera</taxon>
        <taxon>Endopterygota</taxon>
        <taxon>Lepidoptera</taxon>
        <taxon>Glossata</taxon>
        <taxon>Ditrysia</taxon>
        <taxon>Tortricoidea</taxon>
        <taxon>Tortricidae</taxon>
        <taxon>Tortricinae</taxon>
        <taxon>Choristoneura</taxon>
    </lineage>
</organism>
<protein>
    <submittedName>
        <fullName evidence="1">Uncharacterized protein</fullName>
    </submittedName>
</protein>
<gene>
    <name evidence="1" type="ORF">MSG28_013904</name>
</gene>
<reference evidence="1 2" key="1">
    <citation type="journal article" date="2022" name="Genome Biol. Evol.">
        <title>The Spruce Budworm Genome: Reconstructing the Evolutionary History of Antifreeze Proteins.</title>
        <authorList>
            <person name="Beliveau C."/>
            <person name="Gagne P."/>
            <person name="Picq S."/>
            <person name="Vernygora O."/>
            <person name="Keeling C.I."/>
            <person name="Pinkney K."/>
            <person name="Doucet D."/>
            <person name="Wen F."/>
            <person name="Johnston J.S."/>
            <person name="Maaroufi H."/>
            <person name="Boyle B."/>
            <person name="Laroche J."/>
            <person name="Dewar K."/>
            <person name="Juretic N."/>
            <person name="Blackburn G."/>
            <person name="Nisole A."/>
            <person name="Brunet B."/>
            <person name="Brandao M."/>
            <person name="Lumley L."/>
            <person name="Duan J."/>
            <person name="Quan G."/>
            <person name="Lucarotti C.J."/>
            <person name="Roe A.D."/>
            <person name="Sperling F.A.H."/>
            <person name="Levesque R.C."/>
            <person name="Cusson M."/>
        </authorList>
    </citation>
    <scope>NUCLEOTIDE SEQUENCE [LARGE SCALE GENOMIC DNA]</scope>
    <source>
        <strain evidence="1">Glfc:IPQL:Cfum</strain>
    </source>
</reference>
<name>A0ACC0K998_CHOFU</name>
<dbReference type="Proteomes" id="UP001064048">
    <property type="component" value="Chromosome 24"/>
</dbReference>
<evidence type="ECO:0000313" key="1">
    <source>
        <dbReference type="EMBL" id="KAI8433038.1"/>
    </source>
</evidence>
<sequence length="392" mass="43707">MAMLKSSLLPWSARIRHARIHGRCRVGNRDYVGYCVNGSANYRDDAHYPFPSVRFKENTEDVCALRRKECGDWRMLCCEEKKALYRASFCQTFAEFQHPTGLWKVVIGGIFFTTSFAFWFISFYHNYAAYPLEAASGRAAASLRGRASGDAAKGTAQTEAPLSTAKKPTKYGSARGARPEAALMDTRLKSVYAKHRVGVRDVQEPVPESYGLEPRMAQLRRMLELHVQPIEGLSSKWDYDNDRWKGACARWCDVGARSGVARRRGAGVPSRSRSMQTASASEENAFDGASRSLQFGDSGDAVLPRKTADDATQEPAARREALVTHQDDCARVQGAPLAAAPLGAFLEQTHIVLDQRRQKFCCNCCNCWYSRFGVTNVRISVLCFELIEEIGK</sequence>
<evidence type="ECO:0000313" key="2">
    <source>
        <dbReference type="Proteomes" id="UP001064048"/>
    </source>
</evidence>
<comment type="caution">
    <text evidence="1">The sequence shown here is derived from an EMBL/GenBank/DDBJ whole genome shotgun (WGS) entry which is preliminary data.</text>
</comment>
<dbReference type="EMBL" id="CM046124">
    <property type="protein sequence ID" value="KAI8433038.1"/>
    <property type="molecule type" value="Genomic_DNA"/>
</dbReference>